<evidence type="ECO:0000313" key="6">
    <source>
        <dbReference type="EMBL" id="MDI3422037.1"/>
    </source>
</evidence>
<evidence type="ECO:0000256" key="3">
    <source>
        <dbReference type="ARBA" id="ARBA00023125"/>
    </source>
</evidence>
<proteinExistence type="inferred from homology"/>
<feature type="domain" description="HTH lysR-type" evidence="5">
    <location>
        <begin position="1"/>
        <end position="58"/>
    </location>
</feature>
<dbReference type="PRINTS" id="PR00039">
    <property type="entry name" value="HTHLYSR"/>
</dbReference>
<gene>
    <name evidence="6" type="ORF">QIT00_26375</name>
</gene>
<evidence type="ECO:0000256" key="4">
    <source>
        <dbReference type="ARBA" id="ARBA00023163"/>
    </source>
</evidence>
<dbReference type="Gene3D" id="3.40.190.10">
    <property type="entry name" value="Periplasmic binding protein-like II"/>
    <property type="match status" value="2"/>
</dbReference>
<evidence type="ECO:0000256" key="1">
    <source>
        <dbReference type="ARBA" id="ARBA00009437"/>
    </source>
</evidence>
<reference evidence="6 7" key="1">
    <citation type="submission" date="2023-05" db="EMBL/GenBank/DDBJ databases">
        <title>Draft genome sequence of Streptomyces sp. B-S-A12 isolated from a cave soil in Thailand.</title>
        <authorList>
            <person name="Chamroensaksri N."/>
            <person name="Muangham S."/>
        </authorList>
    </citation>
    <scope>NUCLEOTIDE SEQUENCE [LARGE SCALE GENOMIC DNA]</scope>
    <source>
        <strain evidence="6 7">B-S-A12</strain>
    </source>
</reference>
<keyword evidence="2" id="KW-0805">Transcription regulation</keyword>
<dbReference type="Gene3D" id="1.10.10.10">
    <property type="entry name" value="Winged helix-like DNA-binding domain superfamily/Winged helix DNA-binding domain"/>
    <property type="match status" value="1"/>
</dbReference>
<keyword evidence="4" id="KW-0804">Transcription</keyword>
<evidence type="ECO:0000256" key="2">
    <source>
        <dbReference type="ARBA" id="ARBA00023015"/>
    </source>
</evidence>
<dbReference type="SUPFAM" id="SSF46785">
    <property type="entry name" value="Winged helix' DNA-binding domain"/>
    <property type="match status" value="1"/>
</dbReference>
<dbReference type="Pfam" id="PF00126">
    <property type="entry name" value="HTH_1"/>
    <property type="match status" value="1"/>
</dbReference>
<dbReference type="PROSITE" id="PS50931">
    <property type="entry name" value="HTH_LYSR"/>
    <property type="match status" value="1"/>
</dbReference>
<dbReference type="PANTHER" id="PTHR30346">
    <property type="entry name" value="TRANSCRIPTIONAL DUAL REGULATOR HCAR-RELATED"/>
    <property type="match status" value="1"/>
</dbReference>
<dbReference type="Proteomes" id="UP001237105">
    <property type="component" value="Unassembled WGS sequence"/>
</dbReference>
<dbReference type="InterPro" id="IPR036390">
    <property type="entry name" value="WH_DNA-bd_sf"/>
</dbReference>
<comment type="similarity">
    <text evidence="1">Belongs to the LysR transcriptional regulatory family.</text>
</comment>
<accession>A0ABT6T558</accession>
<comment type="caution">
    <text evidence="6">The sequence shown here is derived from an EMBL/GenBank/DDBJ whole genome shotgun (WGS) entry which is preliminary data.</text>
</comment>
<keyword evidence="3" id="KW-0238">DNA-binding</keyword>
<evidence type="ECO:0000313" key="7">
    <source>
        <dbReference type="Proteomes" id="UP001237105"/>
    </source>
</evidence>
<dbReference type="EMBL" id="JASCIS010000031">
    <property type="protein sequence ID" value="MDI3422037.1"/>
    <property type="molecule type" value="Genomic_DNA"/>
</dbReference>
<organism evidence="6 7">
    <name type="scientific">Streptomyces luteolus</name>
    <dbReference type="NCBI Taxonomy" id="3043615"/>
    <lineage>
        <taxon>Bacteria</taxon>
        <taxon>Bacillati</taxon>
        <taxon>Actinomycetota</taxon>
        <taxon>Actinomycetes</taxon>
        <taxon>Kitasatosporales</taxon>
        <taxon>Streptomycetaceae</taxon>
        <taxon>Streptomyces</taxon>
    </lineage>
</organism>
<dbReference type="PANTHER" id="PTHR30346:SF0">
    <property type="entry name" value="HCA OPERON TRANSCRIPTIONAL ACTIVATOR HCAR"/>
    <property type="match status" value="1"/>
</dbReference>
<evidence type="ECO:0000259" key="5">
    <source>
        <dbReference type="PROSITE" id="PS50931"/>
    </source>
</evidence>
<dbReference type="CDD" id="cd08414">
    <property type="entry name" value="PBP2_LTTR_aromatics_like"/>
    <property type="match status" value="1"/>
</dbReference>
<dbReference type="InterPro" id="IPR000847">
    <property type="entry name" value="LysR_HTH_N"/>
</dbReference>
<dbReference type="Pfam" id="PF03466">
    <property type="entry name" value="LysR_substrate"/>
    <property type="match status" value="1"/>
</dbReference>
<name>A0ABT6T558_9ACTN</name>
<protein>
    <submittedName>
        <fullName evidence="6">LysR family transcriptional regulator</fullName>
    </submittedName>
</protein>
<keyword evidence="7" id="KW-1185">Reference proteome</keyword>
<dbReference type="InterPro" id="IPR005119">
    <property type="entry name" value="LysR_subst-bd"/>
</dbReference>
<dbReference type="RefSeq" id="WP_282537900.1">
    <property type="nucleotide sequence ID" value="NZ_JASCIS010000031.1"/>
</dbReference>
<dbReference type="SUPFAM" id="SSF53850">
    <property type="entry name" value="Periplasmic binding protein-like II"/>
    <property type="match status" value="1"/>
</dbReference>
<sequence length="309" mass="32764">MELRHLSGFVAVAEELHFGRAAERLHIAQSPLSQQIRLLERDLGVRLFDRTTRSVRLTSAGRALLEPARHLLAEASAVRRTVLAAHLGEVGRVTLGFAGASSYSALPVLTRAVTSELPGIELVLEGQTYTGEALGRIADGSLDIGFVALPVRRGISARVVRVERLLLALPDSHPLAERTEVAIAELAREPFVTFPQARGSAVREAMVQACHEAGFAPRIAQEAPDSYNLLALVGAGVGLAVVVSSARNIQLEHVVFRPLAGDDVPVLPIALGWRTGDSSAALAAVLRVAEQVLPTPAEFEGTAEGQGTA</sequence>
<dbReference type="InterPro" id="IPR036388">
    <property type="entry name" value="WH-like_DNA-bd_sf"/>
</dbReference>